<evidence type="ECO:0000313" key="2">
    <source>
        <dbReference type="Proteomes" id="UP000050360"/>
    </source>
</evidence>
<dbReference type="EMBL" id="LKCM01000448">
    <property type="protein sequence ID" value="KPQ41072.1"/>
    <property type="molecule type" value="Genomic_DNA"/>
</dbReference>
<organism evidence="1 2">
    <name type="scientific">Candidatus Methanoperedens nitratireducens</name>
    <dbReference type="NCBI Taxonomy" id="1392998"/>
    <lineage>
        <taxon>Archaea</taxon>
        <taxon>Methanobacteriati</taxon>
        <taxon>Methanobacteriota</taxon>
        <taxon>Stenosarchaea group</taxon>
        <taxon>Methanomicrobia</taxon>
        <taxon>Methanosarcinales</taxon>
        <taxon>ANME-2 cluster</taxon>
        <taxon>Candidatus Methanoperedentaceae</taxon>
        <taxon>Candidatus Methanoperedens</taxon>
    </lineage>
</organism>
<accession>A0A0P7Z9W5</accession>
<dbReference type="Proteomes" id="UP000050360">
    <property type="component" value="Unassembled WGS sequence"/>
</dbReference>
<gene>
    <name evidence="1" type="ORF">MPEBLZ_04386</name>
</gene>
<sequence length="57" mass="6962">MRYKFVNVKKNFPAWRSNLENGFYRYDPIFEIMSSESLVYWARNLQPEAIVRVSDER</sequence>
<reference evidence="1 2" key="1">
    <citation type="submission" date="2015-09" db="EMBL/GenBank/DDBJ databases">
        <title>A metagenomics-based metabolic model of nitrate-dependent anaerobic oxidation of methane by Methanoperedens-like archaea.</title>
        <authorList>
            <person name="Arshad A."/>
            <person name="Speth D.R."/>
            <person name="De Graaf R.M."/>
            <person name="Op Den Camp H.J."/>
            <person name="Jetten M.S."/>
            <person name="Welte C.U."/>
        </authorList>
    </citation>
    <scope>NUCLEOTIDE SEQUENCE [LARGE SCALE GENOMIC DNA]</scope>
</reference>
<comment type="caution">
    <text evidence="1">The sequence shown here is derived from an EMBL/GenBank/DDBJ whole genome shotgun (WGS) entry which is preliminary data.</text>
</comment>
<protein>
    <submittedName>
        <fullName evidence="1">Uncharacterized protein</fullName>
    </submittedName>
</protein>
<name>A0A0P7Z9W5_9EURY</name>
<evidence type="ECO:0000313" key="1">
    <source>
        <dbReference type="EMBL" id="KPQ41072.1"/>
    </source>
</evidence>
<proteinExistence type="predicted"/>
<dbReference type="AlphaFoldDB" id="A0A0P7Z9W5"/>